<dbReference type="SUPFAM" id="SSF101082">
    <property type="entry name" value="Typo IV secretion system protein TraC"/>
    <property type="match status" value="1"/>
</dbReference>
<feature type="chain" id="PRO_5017033603" description="Vir protein B5" evidence="2">
    <location>
        <begin position="19"/>
        <end position="236"/>
    </location>
</feature>
<dbReference type="InterPro" id="IPR014158">
    <property type="entry name" value="T4SS_VirB5"/>
</dbReference>
<reference evidence="3 4" key="1">
    <citation type="submission" date="2017-02" db="EMBL/GenBank/DDBJ databases">
        <title>Legionella quilivanii strain from human: case report and whole genome sequencing analysis.</title>
        <authorList>
            <person name="Lalancette C."/>
            <person name="Leduc J.-M."/>
            <person name="Levesque S."/>
            <person name="Fournier E."/>
            <person name="Saoud J."/>
            <person name="Faucher S.P."/>
            <person name="Bernard K."/>
            <person name="Martineau C."/>
            <person name="Longtin J."/>
        </authorList>
    </citation>
    <scope>NUCLEOTIDE SEQUENCE [LARGE SCALE GENOMIC DNA]</scope>
    <source>
        <strain evidence="3 4">ID143958</strain>
    </source>
</reference>
<keyword evidence="1" id="KW-0175">Coiled coil</keyword>
<dbReference type="EMBL" id="MVJN01000005">
    <property type="protein sequence ID" value="RAP36658.1"/>
    <property type="molecule type" value="Genomic_DNA"/>
</dbReference>
<comment type="caution">
    <text evidence="3">The sequence shown here is derived from an EMBL/GenBank/DDBJ whole genome shotgun (WGS) entry which is preliminary data.</text>
</comment>
<evidence type="ECO:0000256" key="2">
    <source>
        <dbReference type="SAM" id="SignalP"/>
    </source>
</evidence>
<evidence type="ECO:0008006" key="5">
    <source>
        <dbReference type="Google" id="ProtNLM"/>
    </source>
</evidence>
<evidence type="ECO:0000313" key="3">
    <source>
        <dbReference type="EMBL" id="RAP36658.1"/>
    </source>
</evidence>
<feature type="coiled-coil region" evidence="1">
    <location>
        <begin position="26"/>
        <end position="70"/>
    </location>
</feature>
<organism evidence="3 4">
    <name type="scientific">Legionella quinlivanii</name>
    <dbReference type="NCBI Taxonomy" id="45073"/>
    <lineage>
        <taxon>Bacteria</taxon>
        <taxon>Pseudomonadati</taxon>
        <taxon>Pseudomonadota</taxon>
        <taxon>Gammaproteobacteria</taxon>
        <taxon>Legionellales</taxon>
        <taxon>Legionellaceae</taxon>
        <taxon>Legionella</taxon>
    </lineage>
</organism>
<dbReference type="InterPro" id="IPR023220">
    <property type="entry name" value="T4SS_VirB5-domain"/>
</dbReference>
<accession>A0A364LJG9</accession>
<proteinExistence type="predicted"/>
<feature type="signal peptide" evidence="2">
    <location>
        <begin position="1"/>
        <end position="18"/>
    </location>
</feature>
<evidence type="ECO:0000313" key="4">
    <source>
        <dbReference type="Proteomes" id="UP000249458"/>
    </source>
</evidence>
<keyword evidence="2" id="KW-0732">Signal</keyword>
<gene>
    <name evidence="3" type="ORF">B1207_07595</name>
</gene>
<protein>
    <recommendedName>
        <fullName evidence="5">Vir protein B5</fullName>
    </recommendedName>
</protein>
<evidence type="ECO:0000256" key="1">
    <source>
        <dbReference type="SAM" id="Coils"/>
    </source>
</evidence>
<dbReference type="Gene3D" id="1.20.58.430">
    <property type="entry name" value="Type IV secretion system, VirB5-domain"/>
    <property type="match status" value="1"/>
</dbReference>
<dbReference type="RefSeq" id="WP_112219390.1">
    <property type="nucleotide sequence ID" value="NZ_MVJN01000005.1"/>
</dbReference>
<name>A0A364LJG9_9GAMM</name>
<dbReference type="CDD" id="cd14262">
    <property type="entry name" value="VirB5_like"/>
    <property type="match status" value="1"/>
</dbReference>
<sequence length="236" mass="26401">MKIRLLIAGLCLSANVHADVLGVSDAAMLEKAIEQLNHLKAQYEMLEKTYQNAESQLERLQQLKDSNSGNYGFGNLNNSVADLKNRQWSANSWDEALKNISGGNPSRYQELVKAYEKSHITLDDASFLKGATAERLSQYQQNKAVNEAVSVQATYAYNEINQHLKAIHELSNHIEKTPNTKAAIDLNSRLIAELAFIQTEQLKLQTLIGQQSAMTGFNDISSETDMARFNRLPDDK</sequence>
<dbReference type="Pfam" id="PF07996">
    <property type="entry name" value="T4SS"/>
    <property type="match status" value="1"/>
</dbReference>
<dbReference type="Proteomes" id="UP000249458">
    <property type="component" value="Unassembled WGS sequence"/>
</dbReference>
<dbReference type="AlphaFoldDB" id="A0A364LJG9"/>